<reference evidence="2" key="1">
    <citation type="submission" date="2017-09" db="EMBL/GenBank/DDBJ databases">
        <title>Depth-based differentiation of microbial function through sediment-hosted aquifers and enrichment of novel symbionts in the deep terrestrial subsurface.</title>
        <authorList>
            <person name="Probst A.J."/>
            <person name="Ladd B."/>
            <person name="Jarett J.K."/>
            <person name="Geller-Mcgrath D.E."/>
            <person name="Sieber C.M.K."/>
            <person name="Emerson J.B."/>
            <person name="Anantharaman K."/>
            <person name="Thomas B.C."/>
            <person name="Malmstrom R."/>
            <person name="Stieglmeier M."/>
            <person name="Klingl A."/>
            <person name="Woyke T."/>
            <person name="Ryan C.M."/>
            <person name="Banfield J.F."/>
        </authorList>
    </citation>
    <scope>NUCLEOTIDE SEQUENCE [LARGE SCALE GENOMIC DNA]</scope>
</reference>
<sequence>MKKKTNNTQYTDEPILLGKRVKDFLPRPEELILKQPTKKITIILDSSSVDFFKKEATRLNSSYQRMMRNLLTEYANRMKNQDNPVSQK</sequence>
<comment type="caution">
    <text evidence="1">The sequence shown here is derived from an EMBL/GenBank/DDBJ whole genome shotgun (WGS) entry which is preliminary data.</text>
</comment>
<proteinExistence type="predicted"/>
<dbReference type="AlphaFoldDB" id="A0A2M8EZA0"/>
<evidence type="ECO:0000313" key="2">
    <source>
        <dbReference type="Proteomes" id="UP000231383"/>
    </source>
</evidence>
<gene>
    <name evidence="1" type="ORF">CO051_03385</name>
</gene>
<dbReference type="Proteomes" id="UP000231383">
    <property type="component" value="Unassembled WGS sequence"/>
</dbReference>
<protein>
    <submittedName>
        <fullName evidence="1">CopG family transcriptional regulator</fullName>
    </submittedName>
</protein>
<dbReference type="EMBL" id="PFSC01000094">
    <property type="protein sequence ID" value="PJC32305.1"/>
    <property type="molecule type" value="Genomic_DNA"/>
</dbReference>
<accession>A0A2M8EZA0</accession>
<organism evidence="1 2">
    <name type="scientific">Candidatus Roizmanbacteria bacterium CG_4_9_14_0_2_um_filter_39_13</name>
    <dbReference type="NCBI Taxonomy" id="1974839"/>
    <lineage>
        <taxon>Bacteria</taxon>
        <taxon>Candidatus Roizmaniibacteriota</taxon>
    </lineage>
</organism>
<name>A0A2M8EZA0_9BACT</name>
<evidence type="ECO:0000313" key="1">
    <source>
        <dbReference type="EMBL" id="PJC32305.1"/>
    </source>
</evidence>